<evidence type="ECO:0000313" key="3">
    <source>
        <dbReference type="Proteomes" id="UP000007383"/>
    </source>
</evidence>
<dbReference type="PATRIC" id="fig|889378.3.peg.1903"/>
<dbReference type="STRING" id="889378.Spiaf_1917"/>
<dbReference type="EMBL" id="CP003282">
    <property type="protein sequence ID" value="AFG37969.1"/>
    <property type="molecule type" value="Genomic_DNA"/>
</dbReference>
<dbReference type="RefSeq" id="WP_014455952.1">
    <property type="nucleotide sequence ID" value="NC_017098.1"/>
</dbReference>
<evidence type="ECO:0000256" key="1">
    <source>
        <dbReference type="SAM" id="MobiDB-lite"/>
    </source>
</evidence>
<reference evidence="3" key="1">
    <citation type="journal article" date="2013" name="Stand. Genomic Sci.">
        <title>Complete genome sequence of the halophilic bacterium Spirochaeta africana type strain (Z-7692(T)) from the alkaline Lake Magadi in the East African Rift.</title>
        <authorList>
            <person name="Liolos K."/>
            <person name="Abt B."/>
            <person name="Scheuner C."/>
            <person name="Teshima H."/>
            <person name="Held B."/>
            <person name="Lapidus A."/>
            <person name="Nolan M."/>
            <person name="Lucas S."/>
            <person name="Deshpande S."/>
            <person name="Cheng J.F."/>
            <person name="Tapia R."/>
            <person name="Goodwin L.A."/>
            <person name="Pitluck S."/>
            <person name="Pagani I."/>
            <person name="Ivanova N."/>
            <person name="Mavromatis K."/>
            <person name="Mikhailova N."/>
            <person name="Huntemann M."/>
            <person name="Pati A."/>
            <person name="Chen A."/>
            <person name="Palaniappan K."/>
            <person name="Land M."/>
            <person name="Rohde M."/>
            <person name="Tindall B.J."/>
            <person name="Detter J.C."/>
            <person name="Goker M."/>
            <person name="Bristow J."/>
            <person name="Eisen J.A."/>
            <person name="Markowitz V."/>
            <person name="Hugenholtz P."/>
            <person name="Woyke T."/>
            <person name="Klenk H.P."/>
            <person name="Kyrpides N.C."/>
        </authorList>
    </citation>
    <scope>NUCLEOTIDE SEQUENCE</scope>
    <source>
        <strain evidence="3">ATCC 700263 / DSM 8902 / Z-7692</strain>
    </source>
</reference>
<feature type="region of interest" description="Disordered" evidence="1">
    <location>
        <begin position="257"/>
        <end position="292"/>
    </location>
</feature>
<dbReference type="Pfam" id="PF05262">
    <property type="entry name" value="Borrelia_P83"/>
    <property type="match status" value="1"/>
</dbReference>
<proteinExistence type="predicted"/>
<organism evidence="2 3">
    <name type="scientific">Spirochaeta africana (strain ATCC 700263 / DSM 8902 / Z-7692)</name>
    <dbReference type="NCBI Taxonomy" id="889378"/>
    <lineage>
        <taxon>Bacteria</taxon>
        <taxon>Pseudomonadati</taxon>
        <taxon>Spirochaetota</taxon>
        <taxon>Spirochaetia</taxon>
        <taxon>Spirochaetales</taxon>
        <taxon>Spirochaetaceae</taxon>
        <taxon>Spirochaeta</taxon>
    </lineage>
</organism>
<dbReference type="InterPro" id="IPR007926">
    <property type="entry name" value="Borrelia_P83"/>
</dbReference>
<gene>
    <name evidence="2" type="ordered locus">Spiaf_1917</name>
</gene>
<feature type="compositionally biased region" description="Basic and acidic residues" evidence="1">
    <location>
        <begin position="257"/>
        <end position="272"/>
    </location>
</feature>
<dbReference type="KEGG" id="sfc:Spiaf_1917"/>
<evidence type="ECO:0000313" key="2">
    <source>
        <dbReference type="EMBL" id="AFG37969.1"/>
    </source>
</evidence>
<sequence length="508" mass="57471">MLLIRKLVLAGLLLGCAVLLVSFEVAEDEILSEELPDIEFENFPGIPERIDTAEEIRSIGRFLGQARELGQTDRVFAGRYRIVRAVDPEETGKLDADIIYLLPDARVDHVDNIRRIIAGYLETTYGYQTTDATLLSRFITIYNAVHRRDMEFFDARYKTVVMANLSPAGAGLPLSWREWPGGSEIVIPIRDPDAMDRLGIISPGELIDRAVLDDLRTRRDMGLEDRRDMIDFFERLIAEEEAEIALEREQIEREREELAEERERIEEEREIAVDDPDTDPDVEPEEPDDPDEIVERERELEEREERLTEREDDVEQLREEVERLREETAEDQELVLEDEEPTEAVPAAERTDLVTLLLVTQSNPAIRSQLVRVEPASGRILVRSTVSDILGRRFATIETGIAAPVADGNAAVLAVFDPMSLSVIRESEDQLHPASDIAAAGSNRLYAVVQEGGSSYLGLFNSDLELLERSQITVRPQTAIVQVAGRLYVQSADNRMLVLNPNTLEQQE</sequence>
<dbReference type="AlphaFoldDB" id="H9UKC6"/>
<name>H9UKC6_SPIAZ</name>
<dbReference type="eggNOG" id="COG4372">
    <property type="taxonomic scope" value="Bacteria"/>
</dbReference>
<dbReference type="Proteomes" id="UP000007383">
    <property type="component" value="Chromosome"/>
</dbReference>
<dbReference type="HOGENOM" id="CLU_483897_0_0_12"/>
<protein>
    <submittedName>
        <fullName evidence="2">Borrelia P83/100 protein</fullName>
    </submittedName>
</protein>
<keyword evidence="3" id="KW-1185">Reference proteome</keyword>
<dbReference type="OrthoDB" id="350069at2"/>
<feature type="compositionally biased region" description="Acidic residues" evidence="1">
    <location>
        <begin position="273"/>
        <end position="292"/>
    </location>
</feature>
<accession>H9UKC6</accession>